<reference evidence="6" key="2">
    <citation type="submission" date="2018-05" db="EMBL/GenBank/DDBJ databases">
        <title>OmerRS3 (Oryza meridionalis Reference Sequence Version 3).</title>
        <authorList>
            <person name="Zhang J."/>
            <person name="Kudrna D."/>
            <person name="Lee S."/>
            <person name="Talag J."/>
            <person name="Welchert J."/>
            <person name="Wing R.A."/>
        </authorList>
    </citation>
    <scope>NUCLEOTIDE SEQUENCE [LARGE SCALE GENOMIC DNA]</scope>
    <source>
        <strain evidence="6">cv. OR44</strain>
    </source>
</reference>
<dbReference type="Pfam" id="PF13639">
    <property type="entry name" value="zf-RING_2"/>
    <property type="match status" value="1"/>
</dbReference>
<keyword evidence="2 4" id="KW-0863">Zinc-finger</keyword>
<dbReference type="PANTHER" id="PTHR45969">
    <property type="entry name" value="RING ZINC FINGER PROTEIN-RELATED"/>
    <property type="match status" value="1"/>
</dbReference>
<dbReference type="PROSITE" id="PS50089">
    <property type="entry name" value="ZF_RING_2"/>
    <property type="match status" value="1"/>
</dbReference>
<name>A0A0E0DVM5_9ORYZ</name>
<evidence type="ECO:0000313" key="7">
    <source>
        <dbReference type="Proteomes" id="UP000008021"/>
    </source>
</evidence>
<dbReference type="SMART" id="SM00184">
    <property type="entry name" value="RING"/>
    <property type="match status" value="1"/>
</dbReference>
<dbReference type="AlphaFoldDB" id="A0A0E0DVM5"/>
<dbReference type="InterPro" id="IPR001841">
    <property type="entry name" value="Znf_RING"/>
</dbReference>
<evidence type="ECO:0000256" key="3">
    <source>
        <dbReference type="ARBA" id="ARBA00022833"/>
    </source>
</evidence>
<dbReference type="CDD" id="cd16448">
    <property type="entry name" value="RING-H2"/>
    <property type="match status" value="1"/>
</dbReference>
<dbReference type="SUPFAM" id="SSF57850">
    <property type="entry name" value="RING/U-box"/>
    <property type="match status" value="1"/>
</dbReference>
<evidence type="ECO:0000259" key="5">
    <source>
        <dbReference type="PROSITE" id="PS50089"/>
    </source>
</evidence>
<dbReference type="Proteomes" id="UP000008021">
    <property type="component" value="Chromosome 6"/>
</dbReference>
<evidence type="ECO:0000256" key="2">
    <source>
        <dbReference type="ARBA" id="ARBA00022771"/>
    </source>
</evidence>
<dbReference type="GO" id="GO:0008270">
    <property type="term" value="F:zinc ion binding"/>
    <property type="evidence" value="ECO:0007669"/>
    <property type="project" value="UniProtKB-KW"/>
</dbReference>
<dbReference type="PANTHER" id="PTHR45969:SF1">
    <property type="entry name" value="OS06G0109100 PROTEIN"/>
    <property type="match status" value="1"/>
</dbReference>
<dbReference type="EnsemblPlants" id="OMERI06G00500.1">
    <property type="protein sequence ID" value="OMERI06G00500.1"/>
    <property type="gene ID" value="OMERI06G00500"/>
</dbReference>
<keyword evidence="7" id="KW-1185">Reference proteome</keyword>
<protein>
    <recommendedName>
        <fullName evidence="5">RING-type domain-containing protein</fullName>
    </recommendedName>
</protein>
<evidence type="ECO:0000256" key="1">
    <source>
        <dbReference type="ARBA" id="ARBA00022723"/>
    </source>
</evidence>
<feature type="domain" description="RING-type" evidence="5">
    <location>
        <begin position="107"/>
        <end position="150"/>
    </location>
</feature>
<keyword evidence="1" id="KW-0479">Metal-binding</keyword>
<dbReference type="Gramene" id="OMERI06G00500.1">
    <property type="protein sequence ID" value="OMERI06G00500.1"/>
    <property type="gene ID" value="OMERI06G00500"/>
</dbReference>
<reference evidence="6" key="1">
    <citation type="submission" date="2015-04" db="UniProtKB">
        <authorList>
            <consortium name="EnsemblPlants"/>
        </authorList>
    </citation>
    <scope>IDENTIFICATION</scope>
</reference>
<dbReference type="InterPro" id="IPR013083">
    <property type="entry name" value="Znf_RING/FYVE/PHD"/>
</dbReference>
<evidence type="ECO:0000313" key="6">
    <source>
        <dbReference type="EnsemblPlants" id="OMERI06G00500.1"/>
    </source>
</evidence>
<accession>A0A0E0DVM5</accession>
<dbReference type="eggNOG" id="KOG0800">
    <property type="taxonomic scope" value="Eukaryota"/>
</dbReference>
<organism evidence="6">
    <name type="scientific">Oryza meridionalis</name>
    <dbReference type="NCBI Taxonomy" id="40149"/>
    <lineage>
        <taxon>Eukaryota</taxon>
        <taxon>Viridiplantae</taxon>
        <taxon>Streptophyta</taxon>
        <taxon>Embryophyta</taxon>
        <taxon>Tracheophyta</taxon>
        <taxon>Spermatophyta</taxon>
        <taxon>Magnoliopsida</taxon>
        <taxon>Liliopsida</taxon>
        <taxon>Poales</taxon>
        <taxon>Poaceae</taxon>
        <taxon>BOP clade</taxon>
        <taxon>Oryzoideae</taxon>
        <taxon>Oryzeae</taxon>
        <taxon>Oryzinae</taxon>
        <taxon>Oryza</taxon>
    </lineage>
</organism>
<keyword evidence="3" id="KW-0862">Zinc</keyword>
<sequence>MRTHLTTTKAATTENIMGFPVGGYSGVPRLLLHLLFLLTHLRRLSSCLLRLAGADIDDSPTAADAEYDGSYSSQSSQMLELDDHSPPLRFDALSSLQPPLQLHAATCAVCLRDFHKSAQVRRAHRCRHVFHRACLDAWAHHGHRTCPLCRSPLLPSSAPPVLLPLPLPAS</sequence>
<evidence type="ECO:0000256" key="4">
    <source>
        <dbReference type="PROSITE-ProRule" id="PRU00175"/>
    </source>
</evidence>
<proteinExistence type="predicted"/>
<dbReference type="Gene3D" id="3.30.40.10">
    <property type="entry name" value="Zinc/RING finger domain, C3HC4 (zinc finger)"/>
    <property type="match status" value="1"/>
</dbReference>
<dbReference type="GO" id="GO:0061630">
    <property type="term" value="F:ubiquitin protein ligase activity"/>
    <property type="evidence" value="ECO:0007669"/>
    <property type="project" value="TreeGrafter"/>
</dbReference>
<dbReference type="GO" id="GO:0016567">
    <property type="term" value="P:protein ubiquitination"/>
    <property type="evidence" value="ECO:0007669"/>
    <property type="project" value="TreeGrafter"/>
</dbReference>